<evidence type="ECO:0000256" key="2">
    <source>
        <dbReference type="ARBA" id="ARBA00008143"/>
    </source>
</evidence>
<keyword evidence="10 11" id="KW-0998">Cell outer membrane</keyword>
<dbReference type="EMBL" id="NWTM01000001">
    <property type="protein sequence ID" value="RYC43792.1"/>
    <property type="molecule type" value="Genomic_DNA"/>
</dbReference>
<dbReference type="PANTHER" id="PTHR30069">
    <property type="entry name" value="TONB-DEPENDENT OUTER MEMBRANE RECEPTOR"/>
    <property type="match status" value="1"/>
</dbReference>
<name>A0A9X8JI00_9GAMM</name>
<keyword evidence="6 13" id="KW-0732">Signal</keyword>
<feature type="signal peptide" evidence="13">
    <location>
        <begin position="1"/>
        <end position="23"/>
    </location>
</feature>
<proteinExistence type="inferred from homology"/>
<evidence type="ECO:0000256" key="8">
    <source>
        <dbReference type="ARBA" id="ARBA00023136"/>
    </source>
</evidence>
<keyword evidence="3 11" id="KW-0813">Transport</keyword>
<dbReference type="PANTHER" id="PTHR30069:SF29">
    <property type="entry name" value="HEMOGLOBIN AND HEMOGLOBIN-HAPTOGLOBIN-BINDING PROTEIN 1-RELATED"/>
    <property type="match status" value="1"/>
</dbReference>
<dbReference type="SUPFAM" id="SSF56935">
    <property type="entry name" value="Porins"/>
    <property type="match status" value="1"/>
</dbReference>
<dbReference type="Pfam" id="PF07715">
    <property type="entry name" value="Plug"/>
    <property type="match status" value="1"/>
</dbReference>
<keyword evidence="9 16" id="KW-0675">Receptor</keyword>
<comment type="caution">
    <text evidence="16">The sequence shown here is derived from an EMBL/GenBank/DDBJ whole genome shotgun (WGS) entry which is preliminary data.</text>
</comment>
<dbReference type="Gene3D" id="2.170.130.10">
    <property type="entry name" value="TonB-dependent receptor, plug domain"/>
    <property type="match status" value="1"/>
</dbReference>
<keyword evidence="4 11" id="KW-1134">Transmembrane beta strand</keyword>
<sequence>MNKKTTCWALFMLPAIYSGAINAATSDSYINNSTIDNSSASNASTNHDEITVISAGRTEQNLWESPVTMQVIDNEKLNKYTGDSIAEALRDIPGVDITDTALAGRKQIRIRGEEASRVLVLIDGQEVTYQRAGPNYSLGLLIDPSYIERIEVVKGPHSVLYGSQAIGGVINFITRKGGDKPLSGKIKAVYDSATAGWQESGLAYGSIGNFDYRLSGSYSDQGNRSTPDGRLPDTHFRNSGQSAWLGYRLGDHKFGLSLDSFKLSTQTYTDSDEYDSFSVRIPELERKKVGLFYDWQIGDDMLKSLHLDAYQQNIKREFRNALSQSGNPLRYNNMALYQGKMAMSTGTDDKQTSRGLTLQADITPLTNHTLIAGGQWLSDVVKQNAFSDVRVTGSLSPLGTPSLSVNPSSVSNNHWRQNSWALFAQDEWKMTPDWTWTLGARQYWVESLSYGGQKTGTVRMNGMVIPSNSTSAAKKENDSTLVTASSLRYSGFDNIQLRASFAQGYVYPTLTHKFYDTAAGGSTTYGNASLKAEKSDNYEVGMRYKDDSWLLDSAIYHSRAKDYITTLNCAGNAACSGSTDSSSRYYANANRATTYGMEMYAEYLGWTLSPYVNGNIIRRELELPTRSTYRTGEPTFTGRVGVKNIMLFERMELESDLYLRAASRAKDETADTAVQHSGWATTNLEFTSTFGSENQYQITLALNNLLDKRYTTAHESIPASGFSTAIGAAFSF</sequence>
<dbReference type="GO" id="GO:0015344">
    <property type="term" value="F:siderophore uptake transmembrane transporter activity"/>
    <property type="evidence" value="ECO:0007669"/>
    <property type="project" value="TreeGrafter"/>
</dbReference>
<keyword evidence="8 11" id="KW-0472">Membrane</keyword>
<dbReference type="AlphaFoldDB" id="A0A9X8JI00"/>
<evidence type="ECO:0000256" key="11">
    <source>
        <dbReference type="PROSITE-ProRule" id="PRU01360"/>
    </source>
</evidence>
<comment type="similarity">
    <text evidence="2">Belongs to the TonB-dependent receptor family. Hemoglobin/haptoglobin binding protein subfamily.</text>
</comment>
<dbReference type="Pfam" id="PF00593">
    <property type="entry name" value="TonB_dep_Rec_b-barrel"/>
    <property type="match status" value="1"/>
</dbReference>
<accession>A0A9X8JI00</accession>
<dbReference type="Gene3D" id="2.40.170.20">
    <property type="entry name" value="TonB-dependent receptor, beta-barrel domain"/>
    <property type="match status" value="1"/>
</dbReference>
<dbReference type="Proteomes" id="UP001138460">
    <property type="component" value="Unassembled WGS sequence"/>
</dbReference>
<reference evidence="16 17" key="1">
    <citation type="journal article" date="2018" name="Syst. Appl. Microbiol.">
        <title>Pectobacterium zantedeschiae sp. nov. a new species of a soft rot pathogen isolated from Calla lily (Zantedeschia spp.).</title>
        <authorList>
            <person name="Waleron M."/>
            <person name="Misztak A."/>
            <person name="Waleron M."/>
            <person name="Franczuk M."/>
            <person name="Jonca J."/>
            <person name="Wielgomas B."/>
            <person name="Mikicinski A."/>
            <person name="Popovic T."/>
            <person name="Waleron K."/>
        </authorList>
    </citation>
    <scope>NUCLEOTIDE SEQUENCE [LARGE SCALE GENOMIC DNA]</scope>
    <source>
        <strain evidence="16 17">9M</strain>
    </source>
</reference>
<evidence type="ECO:0000313" key="17">
    <source>
        <dbReference type="Proteomes" id="UP001138460"/>
    </source>
</evidence>
<dbReference type="InterPro" id="IPR012910">
    <property type="entry name" value="Plug_dom"/>
</dbReference>
<evidence type="ECO:0000256" key="6">
    <source>
        <dbReference type="ARBA" id="ARBA00022729"/>
    </source>
</evidence>
<evidence type="ECO:0000256" key="4">
    <source>
        <dbReference type="ARBA" id="ARBA00022452"/>
    </source>
</evidence>
<feature type="domain" description="TonB-dependent receptor plug" evidence="15">
    <location>
        <begin position="64"/>
        <end position="169"/>
    </location>
</feature>
<dbReference type="InterPro" id="IPR039426">
    <property type="entry name" value="TonB-dep_rcpt-like"/>
</dbReference>
<dbReference type="RefSeq" id="WP_129711814.1">
    <property type="nucleotide sequence ID" value="NZ_JBEHFA010000006.1"/>
</dbReference>
<feature type="domain" description="TonB-dependent receptor-like beta-barrel" evidence="14">
    <location>
        <begin position="248"/>
        <end position="705"/>
    </location>
</feature>
<dbReference type="GO" id="GO:0044718">
    <property type="term" value="P:siderophore transmembrane transport"/>
    <property type="evidence" value="ECO:0007669"/>
    <property type="project" value="TreeGrafter"/>
</dbReference>
<keyword evidence="7 12" id="KW-0798">TonB box</keyword>
<dbReference type="InterPro" id="IPR037066">
    <property type="entry name" value="Plug_dom_sf"/>
</dbReference>
<dbReference type="InterPro" id="IPR036942">
    <property type="entry name" value="Beta-barrel_TonB_sf"/>
</dbReference>
<evidence type="ECO:0000256" key="5">
    <source>
        <dbReference type="ARBA" id="ARBA00022692"/>
    </source>
</evidence>
<gene>
    <name evidence="16" type="ORF">CLR69_01705</name>
</gene>
<dbReference type="OrthoDB" id="9760620at2"/>
<evidence type="ECO:0000256" key="3">
    <source>
        <dbReference type="ARBA" id="ARBA00022448"/>
    </source>
</evidence>
<dbReference type="InterPro" id="IPR000531">
    <property type="entry name" value="Beta-barrel_TonB"/>
</dbReference>
<evidence type="ECO:0000313" key="16">
    <source>
        <dbReference type="EMBL" id="RYC43792.1"/>
    </source>
</evidence>
<keyword evidence="17" id="KW-1185">Reference proteome</keyword>
<evidence type="ECO:0000256" key="9">
    <source>
        <dbReference type="ARBA" id="ARBA00023170"/>
    </source>
</evidence>
<feature type="chain" id="PRO_5040998685" evidence="13">
    <location>
        <begin position="24"/>
        <end position="732"/>
    </location>
</feature>
<evidence type="ECO:0000256" key="10">
    <source>
        <dbReference type="ARBA" id="ARBA00023237"/>
    </source>
</evidence>
<evidence type="ECO:0000256" key="13">
    <source>
        <dbReference type="SAM" id="SignalP"/>
    </source>
</evidence>
<keyword evidence="5 11" id="KW-0812">Transmembrane</keyword>
<evidence type="ECO:0000259" key="14">
    <source>
        <dbReference type="Pfam" id="PF00593"/>
    </source>
</evidence>
<evidence type="ECO:0000256" key="7">
    <source>
        <dbReference type="ARBA" id="ARBA00023077"/>
    </source>
</evidence>
<comment type="subcellular location">
    <subcellularLocation>
        <location evidence="1 11">Cell outer membrane</location>
        <topology evidence="1 11">Multi-pass membrane protein</topology>
    </subcellularLocation>
</comment>
<protein>
    <submittedName>
        <fullName evidence="16">TonB-dependent receptor</fullName>
    </submittedName>
</protein>
<evidence type="ECO:0000256" key="12">
    <source>
        <dbReference type="RuleBase" id="RU003357"/>
    </source>
</evidence>
<dbReference type="GO" id="GO:0009279">
    <property type="term" value="C:cell outer membrane"/>
    <property type="evidence" value="ECO:0007669"/>
    <property type="project" value="UniProtKB-SubCell"/>
</dbReference>
<organism evidence="16 17">
    <name type="scientific">Pectobacterium zantedeschiae</name>
    <dbReference type="NCBI Taxonomy" id="2034769"/>
    <lineage>
        <taxon>Bacteria</taxon>
        <taxon>Pseudomonadati</taxon>
        <taxon>Pseudomonadota</taxon>
        <taxon>Gammaproteobacteria</taxon>
        <taxon>Enterobacterales</taxon>
        <taxon>Pectobacteriaceae</taxon>
        <taxon>Pectobacterium</taxon>
    </lineage>
</organism>
<evidence type="ECO:0000259" key="15">
    <source>
        <dbReference type="Pfam" id="PF07715"/>
    </source>
</evidence>
<dbReference type="CDD" id="cd01347">
    <property type="entry name" value="ligand_gated_channel"/>
    <property type="match status" value="1"/>
</dbReference>
<evidence type="ECO:0000256" key="1">
    <source>
        <dbReference type="ARBA" id="ARBA00004571"/>
    </source>
</evidence>
<dbReference type="PROSITE" id="PS52016">
    <property type="entry name" value="TONB_DEPENDENT_REC_3"/>
    <property type="match status" value="1"/>
</dbReference>